<reference evidence="5" key="1">
    <citation type="submission" date="2023-07" db="EMBL/GenBank/DDBJ databases">
        <title>Paracoccus sp. MBLB3053 whole genome sequence.</title>
        <authorList>
            <person name="Hwang C.Y."/>
            <person name="Cho E.-S."/>
            <person name="Seo M.-J."/>
        </authorList>
    </citation>
    <scope>NUCLEOTIDE SEQUENCE [LARGE SCALE GENOMIC DNA]</scope>
    <source>
        <strain evidence="5">MBLB3053</strain>
    </source>
</reference>
<dbReference type="Pfam" id="PF02571">
    <property type="entry name" value="CbiJ"/>
    <property type="match status" value="1"/>
</dbReference>
<dbReference type="NCBIfam" id="TIGR00715">
    <property type="entry name" value="precor6x_red"/>
    <property type="match status" value="1"/>
</dbReference>
<comment type="pathway">
    <text evidence="1">Cofactor biosynthesis; adenosylcobalamin biosynthesis.</text>
</comment>
<name>A0ABU2HT67_9RHOB</name>
<comment type="caution">
    <text evidence="4">The sequence shown here is derived from an EMBL/GenBank/DDBJ whole genome shotgun (WGS) entry which is preliminary data.</text>
</comment>
<protein>
    <submittedName>
        <fullName evidence="4">Cobalt-precorrin-6A reductase</fullName>
        <ecNumber evidence="4">1.3.1.106</ecNumber>
    </submittedName>
</protein>
<evidence type="ECO:0000256" key="3">
    <source>
        <dbReference type="ARBA" id="ARBA00023002"/>
    </source>
</evidence>
<dbReference type="PANTHER" id="PTHR36925">
    <property type="entry name" value="COBALT-PRECORRIN-6A REDUCTASE"/>
    <property type="match status" value="1"/>
</dbReference>
<keyword evidence="5" id="KW-1185">Reference proteome</keyword>
<keyword evidence="2" id="KW-0169">Cobalamin biosynthesis</keyword>
<dbReference type="EMBL" id="JAVQLW010000001">
    <property type="protein sequence ID" value="MDS9468243.1"/>
    <property type="molecule type" value="Genomic_DNA"/>
</dbReference>
<dbReference type="PANTHER" id="PTHR36925:SF1">
    <property type="entry name" value="COBALT-PRECORRIN-6A REDUCTASE"/>
    <property type="match status" value="1"/>
</dbReference>
<evidence type="ECO:0000256" key="2">
    <source>
        <dbReference type="ARBA" id="ARBA00022573"/>
    </source>
</evidence>
<dbReference type="PROSITE" id="PS51014">
    <property type="entry name" value="COBK_CBIJ"/>
    <property type="match status" value="1"/>
</dbReference>
<proteinExistence type="predicted"/>
<gene>
    <name evidence="4" type="ORF">RGQ15_11760</name>
</gene>
<dbReference type="EC" id="1.3.1.106" evidence="4"/>
<dbReference type="Proteomes" id="UP001269144">
    <property type="component" value="Unassembled WGS sequence"/>
</dbReference>
<keyword evidence="3 4" id="KW-0560">Oxidoreductase</keyword>
<organism evidence="4 5">
    <name type="scientific">Paracoccus aurantius</name>
    <dbReference type="NCBI Taxonomy" id="3073814"/>
    <lineage>
        <taxon>Bacteria</taxon>
        <taxon>Pseudomonadati</taxon>
        <taxon>Pseudomonadota</taxon>
        <taxon>Alphaproteobacteria</taxon>
        <taxon>Rhodobacterales</taxon>
        <taxon>Paracoccaceae</taxon>
        <taxon>Paracoccus</taxon>
    </lineage>
</organism>
<dbReference type="RefSeq" id="WP_311160415.1">
    <property type="nucleotide sequence ID" value="NZ_JAVQLW010000001.1"/>
</dbReference>
<dbReference type="InterPro" id="IPR003723">
    <property type="entry name" value="Precorrin-6x_reduct"/>
</dbReference>
<dbReference type="NCBIfam" id="NF005968">
    <property type="entry name" value="PRK08057.1-2"/>
    <property type="match status" value="1"/>
</dbReference>
<evidence type="ECO:0000313" key="4">
    <source>
        <dbReference type="EMBL" id="MDS9468243.1"/>
    </source>
</evidence>
<evidence type="ECO:0000313" key="5">
    <source>
        <dbReference type="Proteomes" id="UP001269144"/>
    </source>
</evidence>
<evidence type="ECO:0000256" key="1">
    <source>
        <dbReference type="ARBA" id="ARBA00004953"/>
    </source>
</evidence>
<sequence>MRPNVLILAGTAEASALARRLAAEGISGKVSLAGRVETPLAQPLPMRIGGFGGIDGLVAHLRAKRVSHVIDATHPFAAQMSRHAHAACGTLGIPLLRLTRPEWQHIDGDHWINVPDMPAAVAALDRAPMRVMLAVGRMHLAEFAVCPQHYYLLRLVDPPNSTLPLPHCHVILGRGPFDLEADRDLMRKYDINLIVSKNSGGTGAYAKIAAARSLQLPVLMIDRPAKPDVTEVHDVGMVIDWLHADADLGV</sequence>
<accession>A0ABU2HT67</accession>
<dbReference type="GO" id="GO:0016491">
    <property type="term" value="F:oxidoreductase activity"/>
    <property type="evidence" value="ECO:0007669"/>
    <property type="project" value="UniProtKB-KW"/>
</dbReference>